<evidence type="ECO:0008006" key="4">
    <source>
        <dbReference type="Google" id="ProtNLM"/>
    </source>
</evidence>
<feature type="signal peptide" evidence="1">
    <location>
        <begin position="1"/>
        <end position="23"/>
    </location>
</feature>
<dbReference type="Pfam" id="PF07813">
    <property type="entry name" value="LTXXQ"/>
    <property type="match status" value="1"/>
</dbReference>
<proteinExistence type="predicted"/>
<feature type="chain" id="PRO_5045330694" description="LTXXQ motif family protein" evidence="1">
    <location>
        <begin position="24"/>
        <end position="175"/>
    </location>
</feature>
<keyword evidence="1" id="KW-0732">Signal</keyword>
<keyword evidence="3" id="KW-1185">Reference proteome</keyword>
<name>A0ABU0HTK7_9HYPH</name>
<gene>
    <name evidence="2" type="ORF">QO016_004695</name>
</gene>
<protein>
    <recommendedName>
        <fullName evidence="4">LTXXQ motif family protein</fullName>
    </recommendedName>
</protein>
<dbReference type="EMBL" id="JAUSVV010000022">
    <property type="protein sequence ID" value="MDQ0445168.1"/>
    <property type="molecule type" value="Genomic_DNA"/>
</dbReference>
<dbReference type="Proteomes" id="UP001236369">
    <property type="component" value="Unassembled WGS sequence"/>
</dbReference>
<evidence type="ECO:0000313" key="3">
    <source>
        <dbReference type="Proteomes" id="UP001236369"/>
    </source>
</evidence>
<evidence type="ECO:0000256" key="1">
    <source>
        <dbReference type="SAM" id="SignalP"/>
    </source>
</evidence>
<sequence>MRKTLVHAGVLLALAAVPTFALAENSPDKERLATIIKAESQFLTDQRVEIVKAALQLRPDQTQYWPAIEQAIRNRAKGREARVTAASERLSDLSEKGAIEALQNRDPVAFLQRRSANLAQRSTELKNLADAWQPLYQSLSQDQKRRLAILTIFVVHEMRDRFEQRRMEDEEDSEG</sequence>
<evidence type="ECO:0000313" key="2">
    <source>
        <dbReference type="EMBL" id="MDQ0445168.1"/>
    </source>
</evidence>
<organism evidence="2 3">
    <name type="scientific">Methylobacterium persicinum</name>
    <dbReference type="NCBI Taxonomy" id="374426"/>
    <lineage>
        <taxon>Bacteria</taxon>
        <taxon>Pseudomonadati</taxon>
        <taxon>Pseudomonadota</taxon>
        <taxon>Alphaproteobacteria</taxon>
        <taxon>Hyphomicrobiales</taxon>
        <taxon>Methylobacteriaceae</taxon>
        <taxon>Methylobacterium</taxon>
    </lineage>
</organism>
<dbReference type="InterPro" id="IPR012899">
    <property type="entry name" value="LTXXQ"/>
</dbReference>
<comment type="caution">
    <text evidence="2">The sequence shown here is derived from an EMBL/GenBank/DDBJ whole genome shotgun (WGS) entry which is preliminary data.</text>
</comment>
<accession>A0ABU0HTK7</accession>
<dbReference type="RefSeq" id="WP_238249918.1">
    <property type="nucleotide sequence ID" value="NZ_BPQX01000035.1"/>
</dbReference>
<reference evidence="2 3" key="1">
    <citation type="submission" date="2023-07" db="EMBL/GenBank/DDBJ databases">
        <title>Genomic Encyclopedia of Type Strains, Phase IV (KMG-IV): sequencing the most valuable type-strain genomes for metagenomic binning, comparative biology and taxonomic classification.</title>
        <authorList>
            <person name="Goeker M."/>
        </authorList>
    </citation>
    <scope>NUCLEOTIDE SEQUENCE [LARGE SCALE GENOMIC DNA]</scope>
    <source>
        <strain evidence="2 3">DSM 19562</strain>
    </source>
</reference>